<dbReference type="PROSITE" id="PS00455">
    <property type="entry name" value="AMP_BINDING"/>
    <property type="match status" value="1"/>
</dbReference>
<sequence length="950" mass="108126">MNNSNQFSSLYNQCSLNVQGYKAFPTQCASIPYYGHLYFGDKKDLILPNQQDKLEKVVEYLSSSRHKYQQFLRQKGRYPSLDIYACFQPFNEAFKAFYPFINLIKASVKDGDVIVNLWDRSGWTANFLAGLFPKQHIITVWEGDKDILGYRGFDYWMSPLRQTNQTVLFADFLRPLPIEDGIAAAVIGFDLLHRFHQPELLSDINRIAQPDAPVIFPHVHLTNNMPEPFFERGCRQLHGNDYQHLFDTLSKTTNRKGYIFSEPFLFNWNDKSLELEMKAQSEPAHTDYNACIAWLPKGEIVLEAWRGHLEPGWEKMYLLQNPLLEINNSSKTIELNERSFDNTLLSFLDRHPVYANRIKETIGSSVTTQVIEVLYWSKHGLPLCDIIQKTGVTKEEMIQMLQKFWDMDLAQAVPVNEAGFRLQTLLGQQQYILERSEDNLQAFWKQSVNFYGQQQWVQVAGEEGLTYDQADELIELLKKALTAQGLKKGDRLLLCTGLHTETLLLFWAAVSIGIVVIPISPKESPYRIKAFIDSLKPSFALVDPGLLDTFSGAGCNSVIMTDLIADPLYKEETSFQTWLELSMVKEVQVDVIDPLYNDVAVILWTTGSTGNPKGIPLTHQQLIRSGRLMTETYHWKKNDRYYALGGLEAMSGLRHATVSVAEAGACCVIPNKHETIFDHLDTIIQEKISIITGNPVFFRQLLLSAKGKLNNKSIRLALCTGNQLSAELRASWKKDTGIHMYNYYGLTETSGICIAEPLKSEIIHKDSIGIPIDSLIKIIDENGQTVENEQVGELCIYGEGVFNGYYENEEATNNALKDGWFYTKDMAIQHKDGTISLCGRISNMVKLPTGERVDISAIEETLVNLKQLKDWAVCVISKEEKEDIGVFFVPEDGTQYKEQTDIIKELIRSKIGQYAVPALIQPVNFIPRGNHNKVLHKQLIDQYFQNIKIK</sequence>
<dbReference type="OrthoDB" id="9778383at2"/>
<organism evidence="2 3">
    <name type="scientific">Flavisolibacter ginsengisoli DSM 18119</name>
    <dbReference type="NCBI Taxonomy" id="1121884"/>
    <lineage>
        <taxon>Bacteria</taxon>
        <taxon>Pseudomonadati</taxon>
        <taxon>Bacteroidota</taxon>
        <taxon>Chitinophagia</taxon>
        <taxon>Chitinophagales</taxon>
        <taxon>Chitinophagaceae</taxon>
        <taxon>Flavisolibacter</taxon>
    </lineage>
</organism>
<dbReference type="SUPFAM" id="SSF56801">
    <property type="entry name" value="Acetyl-CoA synthetase-like"/>
    <property type="match status" value="1"/>
</dbReference>
<dbReference type="Pfam" id="PF00501">
    <property type="entry name" value="AMP-binding"/>
    <property type="match status" value="1"/>
</dbReference>
<feature type="domain" description="AMP-dependent synthetase/ligase" evidence="1">
    <location>
        <begin position="459"/>
        <end position="806"/>
    </location>
</feature>
<dbReference type="STRING" id="1121884.SAMN02745131_02362"/>
<dbReference type="RefSeq" id="WP_072835535.1">
    <property type="nucleotide sequence ID" value="NZ_FQUU01000009.1"/>
</dbReference>
<evidence type="ECO:0000259" key="1">
    <source>
        <dbReference type="Pfam" id="PF00501"/>
    </source>
</evidence>
<evidence type="ECO:0000313" key="3">
    <source>
        <dbReference type="Proteomes" id="UP000184048"/>
    </source>
</evidence>
<dbReference type="PANTHER" id="PTHR43767:SF1">
    <property type="entry name" value="NONRIBOSOMAL PEPTIDE SYNTHASE PES1 (EUROFUNG)-RELATED"/>
    <property type="match status" value="1"/>
</dbReference>
<dbReference type="GO" id="GO:0016878">
    <property type="term" value="F:acid-thiol ligase activity"/>
    <property type="evidence" value="ECO:0007669"/>
    <property type="project" value="UniProtKB-ARBA"/>
</dbReference>
<dbReference type="AlphaFoldDB" id="A0A1M5AV21"/>
<evidence type="ECO:0000313" key="2">
    <source>
        <dbReference type="EMBL" id="SHF33927.1"/>
    </source>
</evidence>
<dbReference type="InterPro" id="IPR050237">
    <property type="entry name" value="ATP-dep_AMP-bd_enzyme"/>
</dbReference>
<dbReference type="InterPro" id="IPR042099">
    <property type="entry name" value="ANL_N_sf"/>
</dbReference>
<dbReference type="Gene3D" id="3.30.300.30">
    <property type="match status" value="1"/>
</dbReference>
<dbReference type="Proteomes" id="UP000184048">
    <property type="component" value="Unassembled WGS sequence"/>
</dbReference>
<dbReference type="InterPro" id="IPR045851">
    <property type="entry name" value="AMP-bd_C_sf"/>
</dbReference>
<name>A0A1M5AV21_9BACT</name>
<reference evidence="2 3" key="1">
    <citation type="submission" date="2016-11" db="EMBL/GenBank/DDBJ databases">
        <authorList>
            <person name="Jaros S."/>
            <person name="Januszkiewicz K."/>
            <person name="Wedrychowicz H."/>
        </authorList>
    </citation>
    <scope>NUCLEOTIDE SEQUENCE [LARGE SCALE GENOMIC DNA]</scope>
    <source>
        <strain evidence="2 3">DSM 18119</strain>
    </source>
</reference>
<keyword evidence="2" id="KW-0436">Ligase</keyword>
<dbReference type="InterPro" id="IPR000873">
    <property type="entry name" value="AMP-dep_synth/lig_dom"/>
</dbReference>
<protein>
    <submittedName>
        <fullName evidence="2">Acyl-CoA synthetase (AMP-forming)/AMP-acid ligase II</fullName>
    </submittedName>
</protein>
<keyword evidence="3" id="KW-1185">Reference proteome</keyword>
<proteinExistence type="predicted"/>
<dbReference type="InterPro" id="IPR020845">
    <property type="entry name" value="AMP-binding_CS"/>
</dbReference>
<dbReference type="PANTHER" id="PTHR43767">
    <property type="entry name" value="LONG-CHAIN-FATTY-ACID--COA LIGASE"/>
    <property type="match status" value="1"/>
</dbReference>
<gene>
    <name evidence="2" type="ORF">SAMN02745131_02362</name>
</gene>
<dbReference type="Gene3D" id="3.40.50.12780">
    <property type="entry name" value="N-terminal domain of ligase-like"/>
    <property type="match status" value="1"/>
</dbReference>
<accession>A0A1M5AV21</accession>
<dbReference type="EMBL" id="FQUU01000009">
    <property type="protein sequence ID" value="SHF33927.1"/>
    <property type="molecule type" value="Genomic_DNA"/>
</dbReference>
<dbReference type="CDD" id="cd04433">
    <property type="entry name" value="AFD_class_I"/>
    <property type="match status" value="1"/>
</dbReference>